<dbReference type="Pfam" id="PF07179">
    <property type="entry name" value="SseB"/>
    <property type="match status" value="1"/>
</dbReference>
<evidence type="ECO:0000313" key="3">
    <source>
        <dbReference type="Proteomes" id="UP000051863"/>
    </source>
</evidence>
<name>A0A0R0CIG2_9GAMM</name>
<gene>
    <name evidence="2" type="ORF">ABB27_05525</name>
</gene>
<dbReference type="InterPro" id="IPR009839">
    <property type="entry name" value="SseB_N"/>
</dbReference>
<dbReference type="Proteomes" id="UP000051863">
    <property type="component" value="Unassembled WGS sequence"/>
</dbReference>
<proteinExistence type="predicted"/>
<sequence>MNQLPPQTPIETLLQTAMEGKLPIRAFMQAFVASEVVLLTGSLVTPDGSGFDPLLFDKQGVLHVAVFTDMTRVGFHQQQAPHNIRMLMLEVLRRVPGGYGVVINPGTPLGFEISPSGVGEILKDFT</sequence>
<organism evidence="2 3">
    <name type="scientific">Stenotrophomonas terrae</name>
    <dbReference type="NCBI Taxonomy" id="405446"/>
    <lineage>
        <taxon>Bacteria</taxon>
        <taxon>Pseudomonadati</taxon>
        <taxon>Pseudomonadota</taxon>
        <taxon>Gammaproteobacteria</taxon>
        <taxon>Lysobacterales</taxon>
        <taxon>Lysobacteraceae</taxon>
        <taxon>Stenotrophomonas</taxon>
    </lineage>
</organism>
<dbReference type="PATRIC" id="fig|405446.3.peg.429"/>
<feature type="domain" description="SseB protein N-terminal" evidence="1">
    <location>
        <begin position="11"/>
        <end position="118"/>
    </location>
</feature>
<dbReference type="RefSeq" id="WP_057627228.1">
    <property type="nucleotide sequence ID" value="NZ_LDJJ01000015.1"/>
</dbReference>
<evidence type="ECO:0000313" key="2">
    <source>
        <dbReference type="EMBL" id="KRG69724.1"/>
    </source>
</evidence>
<dbReference type="OrthoDB" id="9152255at2"/>
<accession>A0A0R0CIG2</accession>
<dbReference type="EMBL" id="LDJJ01000015">
    <property type="protein sequence ID" value="KRG69724.1"/>
    <property type="molecule type" value="Genomic_DNA"/>
</dbReference>
<reference evidence="2 3" key="1">
    <citation type="submission" date="2015-05" db="EMBL/GenBank/DDBJ databases">
        <title>Genome sequencing and analysis of members of genus Stenotrophomonas.</title>
        <authorList>
            <person name="Patil P.P."/>
            <person name="Midha S."/>
            <person name="Patil P.B."/>
        </authorList>
    </citation>
    <scope>NUCLEOTIDE SEQUENCE [LARGE SCALE GENOMIC DNA]</scope>
    <source>
        <strain evidence="2 3">DSM 18941</strain>
    </source>
</reference>
<protein>
    <recommendedName>
        <fullName evidence="1">SseB protein N-terminal domain-containing protein</fullName>
    </recommendedName>
</protein>
<evidence type="ECO:0000259" key="1">
    <source>
        <dbReference type="Pfam" id="PF07179"/>
    </source>
</evidence>
<dbReference type="AlphaFoldDB" id="A0A0R0CIG2"/>
<comment type="caution">
    <text evidence="2">The sequence shown here is derived from an EMBL/GenBank/DDBJ whole genome shotgun (WGS) entry which is preliminary data.</text>
</comment>
<keyword evidence="3" id="KW-1185">Reference proteome</keyword>